<dbReference type="InterPro" id="IPR014729">
    <property type="entry name" value="Rossmann-like_a/b/a_fold"/>
</dbReference>
<proteinExistence type="predicted"/>
<organism evidence="1">
    <name type="scientific">marine sediment metagenome</name>
    <dbReference type="NCBI Taxonomy" id="412755"/>
    <lineage>
        <taxon>unclassified sequences</taxon>
        <taxon>metagenomes</taxon>
        <taxon>ecological metagenomes</taxon>
    </lineage>
</organism>
<evidence type="ECO:0000313" key="1">
    <source>
        <dbReference type="EMBL" id="GAI34532.1"/>
    </source>
</evidence>
<sequence>MVSDGKKVFVALSGGVDSSTAAALLNQNGFNCTGVFMITCDESHHAQADAEQMCEKLGIKLYLLDLRRDFERILDYFCSEYRKARTPNPCVLCNRYIKFGKLWDFARSNGAGLLATGHYARILEHNNHIGLYESLYAAKDQSYVLSMINKEILPYVILPMGNYSKDQTRQMAAKFGLGIEYKAESQE</sequence>
<dbReference type="Gene3D" id="3.40.50.620">
    <property type="entry name" value="HUPs"/>
    <property type="match status" value="1"/>
</dbReference>
<dbReference type="PANTHER" id="PTHR11933">
    <property type="entry name" value="TRNA 5-METHYLAMINOMETHYL-2-THIOURIDYLATE -METHYLTRANSFERASE"/>
    <property type="match status" value="1"/>
</dbReference>
<dbReference type="EMBL" id="BARV01027189">
    <property type="protein sequence ID" value="GAI34532.1"/>
    <property type="molecule type" value="Genomic_DNA"/>
</dbReference>
<gene>
    <name evidence="1" type="ORF">S06H3_43793</name>
</gene>
<feature type="non-terminal residue" evidence="1">
    <location>
        <position position="187"/>
    </location>
</feature>
<dbReference type="Pfam" id="PF03054">
    <property type="entry name" value="tRNA_Me_trans"/>
    <property type="match status" value="1"/>
</dbReference>
<dbReference type="SUPFAM" id="SSF52402">
    <property type="entry name" value="Adenine nucleotide alpha hydrolases-like"/>
    <property type="match status" value="1"/>
</dbReference>
<accession>X1MSA4</accession>
<dbReference type="PANTHER" id="PTHR11933:SF5">
    <property type="entry name" value="MITOCHONDRIAL TRNA-SPECIFIC 2-THIOURIDYLASE 1"/>
    <property type="match status" value="1"/>
</dbReference>
<reference evidence="1" key="1">
    <citation type="journal article" date="2014" name="Front. Microbiol.">
        <title>High frequency of phylogenetically diverse reductive dehalogenase-homologous genes in deep subseafloor sedimentary metagenomes.</title>
        <authorList>
            <person name="Kawai M."/>
            <person name="Futagami T."/>
            <person name="Toyoda A."/>
            <person name="Takaki Y."/>
            <person name="Nishi S."/>
            <person name="Hori S."/>
            <person name="Arai W."/>
            <person name="Tsubouchi T."/>
            <person name="Morono Y."/>
            <person name="Uchiyama I."/>
            <person name="Ito T."/>
            <person name="Fujiyama A."/>
            <person name="Inagaki F."/>
            <person name="Takami H."/>
        </authorList>
    </citation>
    <scope>NUCLEOTIDE SEQUENCE</scope>
    <source>
        <strain evidence="1">Expedition CK06-06</strain>
    </source>
</reference>
<comment type="caution">
    <text evidence="1">The sequence shown here is derived from an EMBL/GenBank/DDBJ whole genome shotgun (WGS) entry which is preliminary data.</text>
</comment>
<protein>
    <submittedName>
        <fullName evidence="1">Uncharacterized protein</fullName>
    </submittedName>
</protein>
<dbReference type="GO" id="GO:0002143">
    <property type="term" value="P:tRNA wobble position uridine thiolation"/>
    <property type="evidence" value="ECO:0007669"/>
    <property type="project" value="TreeGrafter"/>
</dbReference>
<name>X1MSA4_9ZZZZ</name>
<dbReference type="AlphaFoldDB" id="X1MSA4"/>